<evidence type="ECO:0000313" key="1">
    <source>
        <dbReference type="EMBL" id="JAH89230.1"/>
    </source>
</evidence>
<accession>A0A0E9WI57</accession>
<dbReference type="AlphaFoldDB" id="A0A0E9WI57"/>
<reference evidence="1" key="1">
    <citation type="submission" date="2014-11" db="EMBL/GenBank/DDBJ databases">
        <authorList>
            <person name="Amaro Gonzalez C."/>
        </authorList>
    </citation>
    <scope>NUCLEOTIDE SEQUENCE</scope>
</reference>
<protein>
    <submittedName>
        <fullName evidence="1">Uncharacterized protein</fullName>
    </submittedName>
</protein>
<sequence length="40" mass="4631">MNRVNTHQERQRGSSILSLISRKHKAVCDLLTFLLLCYVS</sequence>
<organism evidence="1">
    <name type="scientific">Anguilla anguilla</name>
    <name type="common">European freshwater eel</name>
    <name type="synonym">Muraena anguilla</name>
    <dbReference type="NCBI Taxonomy" id="7936"/>
    <lineage>
        <taxon>Eukaryota</taxon>
        <taxon>Metazoa</taxon>
        <taxon>Chordata</taxon>
        <taxon>Craniata</taxon>
        <taxon>Vertebrata</taxon>
        <taxon>Euteleostomi</taxon>
        <taxon>Actinopterygii</taxon>
        <taxon>Neopterygii</taxon>
        <taxon>Teleostei</taxon>
        <taxon>Anguilliformes</taxon>
        <taxon>Anguillidae</taxon>
        <taxon>Anguilla</taxon>
    </lineage>
</organism>
<reference evidence="1" key="2">
    <citation type="journal article" date="2015" name="Fish Shellfish Immunol.">
        <title>Early steps in the European eel (Anguilla anguilla)-Vibrio vulnificus interaction in the gills: Role of the RtxA13 toxin.</title>
        <authorList>
            <person name="Callol A."/>
            <person name="Pajuelo D."/>
            <person name="Ebbesson L."/>
            <person name="Teles M."/>
            <person name="MacKenzie S."/>
            <person name="Amaro C."/>
        </authorList>
    </citation>
    <scope>NUCLEOTIDE SEQUENCE</scope>
</reference>
<name>A0A0E9WI57_ANGAN</name>
<dbReference type="EMBL" id="GBXM01019347">
    <property type="protein sequence ID" value="JAH89230.1"/>
    <property type="molecule type" value="Transcribed_RNA"/>
</dbReference>
<proteinExistence type="predicted"/>